<feature type="compositionally biased region" description="Basic and acidic residues" evidence="1">
    <location>
        <begin position="275"/>
        <end position="293"/>
    </location>
</feature>
<feature type="region of interest" description="Disordered" evidence="1">
    <location>
        <begin position="264"/>
        <end position="313"/>
    </location>
</feature>
<dbReference type="EMBL" id="KQ234187">
    <property type="protein sequence ID" value="KMZ82449.1"/>
    <property type="molecule type" value="Genomic_DNA"/>
</dbReference>
<dbReference type="Pfam" id="PF05795">
    <property type="entry name" value="Plasmodium_Vir"/>
    <property type="match status" value="1"/>
</dbReference>
<reference evidence="2 3" key="1">
    <citation type="submission" date="2011-08" db="EMBL/GenBank/DDBJ databases">
        <title>The Genome Sequence of Plasmodium vivax India VII.</title>
        <authorList>
            <consortium name="The Broad Institute Genome Sequencing Platform"/>
            <consortium name="The Broad Institute Genome Sequencing Center for Infectious Disease"/>
            <person name="Neafsey D."/>
            <person name="Carlton J."/>
            <person name="Barnwell J."/>
            <person name="Collins W."/>
            <person name="Escalante A."/>
            <person name="Mullikin J."/>
            <person name="Saul A."/>
            <person name="Guigo R."/>
            <person name="Camara F."/>
            <person name="Young S.K."/>
            <person name="Zeng Q."/>
            <person name="Gargeya S."/>
            <person name="Fitzgerald M."/>
            <person name="Haas B."/>
            <person name="Abouelleil A."/>
            <person name="Alvarado L."/>
            <person name="Arachchi H.M."/>
            <person name="Berlin A."/>
            <person name="Brown A."/>
            <person name="Chapman S.B."/>
            <person name="Chen Z."/>
            <person name="Dunbar C."/>
            <person name="Freedman E."/>
            <person name="Gearin G."/>
            <person name="Gellesch M."/>
            <person name="Goldberg J."/>
            <person name="Griggs A."/>
            <person name="Gujja S."/>
            <person name="Heiman D."/>
            <person name="Howarth C."/>
            <person name="Larson L."/>
            <person name="Lui A."/>
            <person name="MacDonald P.J.P."/>
            <person name="Montmayeur A."/>
            <person name="Murphy C."/>
            <person name="Neiman D."/>
            <person name="Pearson M."/>
            <person name="Priest M."/>
            <person name="Roberts A."/>
            <person name="Saif S."/>
            <person name="Shea T."/>
            <person name="Shenoy N."/>
            <person name="Sisk P."/>
            <person name="Stolte C."/>
            <person name="Sykes S."/>
            <person name="Wortman J."/>
            <person name="Nusbaum C."/>
            <person name="Birren B."/>
        </authorList>
    </citation>
    <scope>NUCLEOTIDE SEQUENCE [LARGE SCALE GENOMIC DNA]</scope>
    <source>
        <strain evidence="2 3">India VII</strain>
    </source>
</reference>
<evidence type="ECO:0000313" key="2">
    <source>
        <dbReference type="EMBL" id="KMZ82449.1"/>
    </source>
</evidence>
<dbReference type="AlphaFoldDB" id="A0A0J9SHG2"/>
<gene>
    <name evidence="2" type="ORF">PVIIG_06152</name>
</gene>
<proteinExistence type="predicted"/>
<feature type="compositionally biased region" description="Basic and acidic residues" evidence="1">
    <location>
        <begin position="301"/>
        <end position="313"/>
    </location>
</feature>
<dbReference type="Proteomes" id="UP000053562">
    <property type="component" value="Unassembled WGS sequence"/>
</dbReference>
<evidence type="ECO:0000256" key="1">
    <source>
        <dbReference type="SAM" id="MobiDB-lite"/>
    </source>
</evidence>
<name>A0A0J9SHG2_PLAVI</name>
<evidence type="ECO:0000313" key="3">
    <source>
        <dbReference type="Proteomes" id="UP000053562"/>
    </source>
</evidence>
<dbReference type="InterPro" id="IPR008780">
    <property type="entry name" value="Plasmodium_Vir"/>
</dbReference>
<sequence>MASSREPDPEYLHYNLYKDLKNKFAKSQNPNFIPEYWDDSINYVTARSNNKLSYPEPIFLDLIRYFSHYHAFNDHKTSECCSYINFWLNKKIRESHDHVSSLKFSIFNKFAQKYSELKYNNDKQSCEHYLNYLDPDIYKKMTLLYDLYRMYDEILSPPINARSTACNTLSVIIKHYNEVIEGYFKNDNNLFKILKYFKNLLKIKLSKHASTNECSWMLSNFKEPEEDQKRQEEQLRIKAKMLTEKSSSPEIRVEALDTVHTQLPQEVTDSSPIPEETKSVETHGENDNHRETANNHAVYNHRTEIDAKRERPSGYELSRGGFVYLRPQLQPQRQEYIQPEESSNEPARDSSTIIGSITSALKDVDPVPVVGVSGGMGALFLLFRVIEI</sequence>
<accession>A0A0J9SHG2</accession>
<evidence type="ECO:0008006" key="4">
    <source>
        <dbReference type="Google" id="ProtNLM"/>
    </source>
</evidence>
<organism evidence="2 3">
    <name type="scientific">Plasmodium vivax India VII</name>
    <dbReference type="NCBI Taxonomy" id="1077284"/>
    <lineage>
        <taxon>Eukaryota</taxon>
        <taxon>Sar</taxon>
        <taxon>Alveolata</taxon>
        <taxon>Apicomplexa</taxon>
        <taxon>Aconoidasida</taxon>
        <taxon>Haemosporida</taxon>
        <taxon>Plasmodiidae</taxon>
        <taxon>Plasmodium</taxon>
        <taxon>Plasmodium (Plasmodium)</taxon>
    </lineage>
</organism>
<protein>
    <recommendedName>
        <fullName evidence="4">VIR protein</fullName>
    </recommendedName>
</protein>
<dbReference type="OrthoDB" id="10381398at2759"/>